<comment type="caution">
    <text evidence="2">The sequence shown here is derived from an EMBL/GenBank/DDBJ whole genome shotgun (WGS) entry which is preliminary data.</text>
</comment>
<keyword evidence="3" id="KW-1185">Reference proteome</keyword>
<feature type="region of interest" description="Disordered" evidence="1">
    <location>
        <begin position="1"/>
        <end position="60"/>
    </location>
</feature>
<dbReference type="AlphaFoldDB" id="A0A4Z2ESX8"/>
<evidence type="ECO:0000313" key="2">
    <source>
        <dbReference type="EMBL" id="TNN31691.1"/>
    </source>
</evidence>
<gene>
    <name evidence="2" type="ORF">EYF80_058152</name>
</gene>
<feature type="compositionally biased region" description="Polar residues" evidence="1">
    <location>
        <begin position="20"/>
        <end position="32"/>
    </location>
</feature>
<accession>A0A4Z2ESX8</accession>
<evidence type="ECO:0000256" key="1">
    <source>
        <dbReference type="SAM" id="MobiDB-lite"/>
    </source>
</evidence>
<proteinExistence type="predicted"/>
<organism evidence="2 3">
    <name type="scientific">Liparis tanakae</name>
    <name type="common">Tanaka's snailfish</name>
    <dbReference type="NCBI Taxonomy" id="230148"/>
    <lineage>
        <taxon>Eukaryota</taxon>
        <taxon>Metazoa</taxon>
        <taxon>Chordata</taxon>
        <taxon>Craniata</taxon>
        <taxon>Vertebrata</taxon>
        <taxon>Euteleostomi</taxon>
        <taxon>Actinopterygii</taxon>
        <taxon>Neopterygii</taxon>
        <taxon>Teleostei</taxon>
        <taxon>Neoteleostei</taxon>
        <taxon>Acanthomorphata</taxon>
        <taxon>Eupercaria</taxon>
        <taxon>Perciformes</taxon>
        <taxon>Cottioidei</taxon>
        <taxon>Cottales</taxon>
        <taxon>Liparidae</taxon>
        <taxon>Liparis</taxon>
    </lineage>
</organism>
<dbReference type="Proteomes" id="UP000314294">
    <property type="component" value="Unassembled WGS sequence"/>
</dbReference>
<evidence type="ECO:0000313" key="3">
    <source>
        <dbReference type="Proteomes" id="UP000314294"/>
    </source>
</evidence>
<name>A0A4Z2ESX8_9TELE</name>
<reference evidence="2 3" key="1">
    <citation type="submission" date="2019-03" db="EMBL/GenBank/DDBJ databases">
        <title>First draft genome of Liparis tanakae, snailfish: a comprehensive survey of snailfish specific genes.</title>
        <authorList>
            <person name="Kim W."/>
            <person name="Song I."/>
            <person name="Jeong J.-H."/>
            <person name="Kim D."/>
            <person name="Kim S."/>
            <person name="Ryu S."/>
            <person name="Song J.Y."/>
            <person name="Lee S.K."/>
        </authorList>
    </citation>
    <scope>NUCLEOTIDE SEQUENCE [LARGE SCALE GENOMIC DNA]</scope>
    <source>
        <tissue evidence="2">Muscle</tissue>
    </source>
</reference>
<dbReference type="EMBL" id="SRLO01003234">
    <property type="protein sequence ID" value="TNN31691.1"/>
    <property type="molecule type" value="Genomic_DNA"/>
</dbReference>
<protein>
    <submittedName>
        <fullName evidence="2">Uncharacterized protein</fullName>
    </submittedName>
</protein>
<sequence>MLHVSSSSRLIRDNGPACTSAMTGPRRQSNAETAAAAAGEKRNLTRPTGSRRMGSGVALGPRCRASPGLSSLYLGCSSMLFGPAGLAGLKIP</sequence>